<dbReference type="EMBL" id="CVQH01024724">
    <property type="protein sequence ID" value="CRK37311.1"/>
    <property type="molecule type" value="Genomic_DNA"/>
</dbReference>
<dbReference type="Proteomes" id="UP000044602">
    <property type="component" value="Unassembled WGS sequence"/>
</dbReference>
<evidence type="ECO:0000256" key="1">
    <source>
        <dbReference type="SAM" id="MobiDB-lite"/>
    </source>
</evidence>
<feature type="region of interest" description="Disordered" evidence="1">
    <location>
        <begin position="1"/>
        <end position="42"/>
    </location>
</feature>
<keyword evidence="3" id="KW-1185">Reference proteome</keyword>
<feature type="non-terminal residue" evidence="2">
    <location>
        <position position="1"/>
    </location>
</feature>
<name>A0A0G4MSU9_VERLO</name>
<evidence type="ECO:0000313" key="3">
    <source>
        <dbReference type="Proteomes" id="UP000044602"/>
    </source>
</evidence>
<evidence type="ECO:0000313" key="2">
    <source>
        <dbReference type="EMBL" id="CRK37311.1"/>
    </source>
</evidence>
<gene>
    <name evidence="2" type="ORF">BN1708_020272</name>
</gene>
<accession>A0A0G4MSU9</accession>
<sequence length="96" mass="10626">QGHCGTRRPGAALTRRPRREQVHPRPAAPAKAGLWRAGSRHPRGGRLHELYEAQGRRGVVHPGRRHPRLPLRRHCGVHGAEQQCAQHGLLSQGRSG</sequence>
<proteinExistence type="predicted"/>
<feature type="non-terminal residue" evidence="2">
    <location>
        <position position="96"/>
    </location>
</feature>
<organism evidence="2 3">
    <name type="scientific">Verticillium longisporum</name>
    <name type="common">Verticillium dahliae var. longisporum</name>
    <dbReference type="NCBI Taxonomy" id="100787"/>
    <lineage>
        <taxon>Eukaryota</taxon>
        <taxon>Fungi</taxon>
        <taxon>Dikarya</taxon>
        <taxon>Ascomycota</taxon>
        <taxon>Pezizomycotina</taxon>
        <taxon>Sordariomycetes</taxon>
        <taxon>Hypocreomycetidae</taxon>
        <taxon>Glomerellales</taxon>
        <taxon>Plectosphaerellaceae</taxon>
        <taxon>Verticillium</taxon>
    </lineage>
</organism>
<dbReference type="AlphaFoldDB" id="A0A0G4MSU9"/>
<reference evidence="2 3" key="1">
    <citation type="submission" date="2015-05" db="EMBL/GenBank/DDBJ databases">
        <authorList>
            <person name="Wang D.B."/>
            <person name="Wang M."/>
        </authorList>
    </citation>
    <scope>NUCLEOTIDE SEQUENCE [LARGE SCALE GENOMIC DNA]</scope>
    <source>
        <strain evidence="2">VL1</strain>
    </source>
</reference>
<protein>
    <submittedName>
        <fullName evidence="2">Uncharacterized protein</fullName>
    </submittedName>
</protein>